<feature type="chain" id="PRO_5039917245" evidence="3">
    <location>
        <begin position="24"/>
        <end position="351"/>
    </location>
</feature>
<dbReference type="AlphaFoldDB" id="A0A1I5PCA7"/>
<name>A0A1I5PCA7_9SPHN</name>
<feature type="signal peptide" evidence="3">
    <location>
        <begin position="1"/>
        <end position="23"/>
    </location>
</feature>
<evidence type="ECO:0000256" key="3">
    <source>
        <dbReference type="SAM" id="SignalP"/>
    </source>
</evidence>
<comment type="similarity">
    <text evidence="1">Belongs to the hcp beta-lactamase family.</text>
</comment>
<reference evidence="5" key="1">
    <citation type="submission" date="2016-10" db="EMBL/GenBank/DDBJ databases">
        <authorList>
            <person name="Varghese N."/>
            <person name="Submissions S."/>
        </authorList>
    </citation>
    <scope>NUCLEOTIDE SEQUENCE [LARGE SCALE GENOMIC DNA]</scope>
    <source>
        <strain evidence="5">CGMCC 1.7715</strain>
    </source>
</reference>
<dbReference type="PANTHER" id="PTHR13891:SF1">
    <property type="entry name" value="CYTOCHROME C OXIDASE ASSEMBLY FACTOR 7"/>
    <property type="match status" value="1"/>
</dbReference>
<keyword evidence="2" id="KW-0677">Repeat</keyword>
<keyword evidence="3" id="KW-0732">Signal</keyword>
<evidence type="ECO:0000256" key="1">
    <source>
        <dbReference type="ARBA" id="ARBA00008486"/>
    </source>
</evidence>
<evidence type="ECO:0000256" key="2">
    <source>
        <dbReference type="ARBA" id="ARBA00022737"/>
    </source>
</evidence>
<protein>
    <submittedName>
        <fullName evidence="4">TPR repeat</fullName>
    </submittedName>
</protein>
<keyword evidence="5" id="KW-1185">Reference proteome</keyword>
<dbReference type="InterPro" id="IPR040239">
    <property type="entry name" value="HcpB-like"/>
</dbReference>
<evidence type="ECO:0000313" key="5">
    <source>
        <dbReference type="Proteomes" id="UP000199331"/>
    </source>
</evidence>
<organism evidence="4 5">
    <name type="scientific">Qipengyuania nanhaisediminis</name>
    <dbReference type="NCBI Taxonomy" id="604088"/>
    <lineage>
        <taxon>Bacteria</taxon>
        <taxon>Pseudomonadati</taxon>
        <taxon>Pseudomonadota</taxon>
        <taxon>Alphaproteobacteria</taxon>
        <taxon>Sphingomonadales</taxon>
        <taxon>Erythrobacteraceae</taxon>
        <taxon>Qipengyuania</taxon>
    </lineage>
</organism>
<dbReference type="Gene3D" id="1.25.40.10">
    <property type="entry name" value="Tetratricopeptide repeat domain"/>
    <property type="match status" value="2"/>
</dbReference>
<gene>
    <name evidence="4" type="ORF">SAMN04488060_2273</name>
</gene>
<dbReference type="SMART" id="SM00671">
    <property type="entry name" value="SEL1"/>
    <property type="match status" value="5"/>
</dbReference>
<dbReference type="Pfam" id="PF08238">
    <property type="entry name" value="Sel1"/>
    <property type="match status" value="5"/>
</dbReference>
<dbReference type="Proteomes" id="UP000199331">
    <property type="component" value="Unassembled WGS sequence"/>
</dbReference>
<accession>A0A1I5PCA7</accession>
<dbReference type="EMBL" id="FOWZ01000004">
    <property type="protein sequence ID" value="SFP31151.1"/>
    <property type="molecule type" value="Genomic_DNA"/>
</dbReference>
<dbReference type="PANTHER" id="PTHR13891">
    <property type="entry name" value="CYTOCHROME C OXIDASE ASSEMBLY FACTOR 7"/>
    <property type="match status" value="1"/>
</dbReference>
<dbReference type="OrthoDB" id="267336at2"/>
<proteinExistence type="inferred from homology"/>
<dbReference type="InterPro" id="IPR006597">
    <property type="entry name" value="Sel1-like"/>
</dbReference>
<dbReference type="SUPFAM" id="SSF81901">
    <property type="entry name" value="HCP-like"/>
    <property type="match status" value="3"/>
</dbReference>
<evidence type="ECO:0000313" key="4">
    <source>
        <dbReference type="EMBL" id="SFP31151.1"/>
    </source>
</evidence>
<dbReference type="RefSeq" id="WP_090481678.1">
    <property type="nucleotide sequence ID" value="NZ_FOWZ01000004.1"/>
</dbReference>
<dbReference type="STRING" id="604088.SAMN04488060_2273"/>
<dbReference type="InterPro" id="IPR011990">
    <property type="entry name" value="TPR-like_helical_dom_sf"/>
</dbReference>
<sequence>MTRNFLAILLAFGALAFGPPAQAGNAPDTERSKIERSCFDGNQNACLSAGRIFARLSGEERAIKAREMFAQGCDLGNAQACHLLVPMLLEGRGGPQELVIAAQISGILCEAGSGQGCSWQANVLARVATLGGKIDPAKLTVARKLYLQACDMGAMDACGQAGALLATGTGGPSDPKSGYTLLERACAAEQWQACANIGVMARDGLAHDADEASARRYLKMACDGKIATACNDLGIMWMQLADRGEGESWREPALGAFTAACDGLDGAGCSNAARQLREGRGVPQNLEGAYDLALKGCNHKSGGACFIAADMRMAGEGVALDRRIAANLARKACDLGYAPGCGTLSGLSASD</sequence>